<dbReference type="AlphaFoldDB" id="A0A3E4PLD2"/>
<protein>
    <submittedName>
        <fullName evidence="12">Acyltransferase</fullName>
    </submittedName>
</protein>
<evidence type="ECO:0000313" key="19">
    <source>
        <dbReference type="Proteomes" id="UP000442334"/>
    </source>
</evidence>
<evidence type="ECO:0000313" key="15">
    <source>
        <dbReference type="Proteomes" id="UP000261295"/>
    </source>
</evidence>
<dbReference type="EMBL" id="JAQNSG010000027">
    <property type="protein sequence ID" value="MDC1882228.1"/>
    <property type="molecule type" value="Genomic_DNA"/>
</dbReference>
<evidence type="ECO:0000313" key="16">
    <source>
        <dbReference type="Proteomes" id="UP000320533"/>
    </source>
</evidence>
<dbReference type="RefSeq" id="WP_005868863.1">
    <property type="nucleotide sequence ID" value="NZ_AP019726.1"/>
</dbReference>
<evidence type="ECO:0000313" key="21">
    <source>
        <dbReference type="Proteomes" id="UP000466952"/>
    </source>
</evidence>
<dbReference type="EMBL" id="QSRB01000022">
    <property type="protein sequence ID" value="RGK80840.1"/>
    <property type="molecule type" value="Genomic_DNA"/>
</dbReference>
<dbReference type="PANTHER" id="PTHR23416">
    <property type="entry name" value="SIALIC ACID SYNTHASE-RELATED"/>
    <property type="match status" value="1"/>
</dbReference>
<evidence type="ECO:0000313" key="12">
    <source>
        <dbReference type="EMBL" id="RGK80840.1"/>
    </source>
</evidence>
<keyword evidence="2 12" id="KW-0808">Transferase</keyword>
<evidence type="ECO:0000313" key="5">
    <source>
        <dbReference type="EMBL" id="KAB4167452.1"/>
    </source>
</evidence>
<dbReference type="Proteomes" id="UP000433928">
    <property type="component" value="Unassembled WGS sequence"/>
</dbReference>
<evidence type="ECO:0000256" key="1">
    <source>
        <dbReference type="ARBA" id="ARBA00007274"/>
    </source>
</evidence>
<gene>
    <name evidence="3" type="ORF">Bun01g_39500</name>
    <name evidence="13" type="ORF">DXC07_16230</name>
    <name evidence="12" type="ORF">DXC91_18765</name>
    <name evidence="8" type="ORF">GAP47_16390</name>
    <name evidence="7" type="ORF">GAP55_20470</name>
    <name evidence="6" type="ORF">GAQ34_18685</name>
    <name evidence="4" type="ORF">GAQ56_21490</name>
    <name evidence="5" type="ORF">GAQ59_18900</name>
    <name evidence="11" type="ORF">POZ10_23755</name>
    <name evidence="9" type="ORF">POZ22_17840</name>
    <name evidence="10" type="ORF">POZ24_19765</name>
</gene>
<evidence type="ECO:0000313" key="17">
    <source>
        <dbReference type="Proteomes" id="UP000432488"/>
    </source>
</evidence>
<evidence type="ECO:0000313" key="10">
    <source>
        <dbReference type="EMBL" id="MDC1882228.1"/>
    </source>
</evidence>
<dbReference type="InterPro" id="IPR051159">
    <property type="entry name" value="Hexapeptide_acetyltransf"/>
</dbReference>
<dbReference type="CDD" id="cd04647">
    <property type="entry name" value="LbH_MAT_like"/>
    <property type="match status" value="1"/>
</dbReference>
<dbReference type="EMBL" id="WCUG01000026">
    <property type="protein sequence ID" value="KAB4167452.1"/>
    <property type="molecule type" value="Genomic_DNA"/>
</dbReference>
<dbReference type="EMBL" id="WCUA01000027">
    <property type="protein sequence ID" value="KAB4182324.1"/>
    <property type="molecule type" value="Genomic_DNA"/>
</dbReference>
<evidence type="ECO:0000313" key="7">
    <source>
        <dbReference type="EMBL" id="KAB4208871.1"/>
    </source>
</evidence>
<dbReference type="Proteomes" id="UP000466952">
    <property type="component" value="Unassembled WGS sequence"/>
</dbReference>
<dbReference type="Proteomes" id="UP000442334">
    <property type="component" value="Unassembled WGS sequence"/>
</dbReference>
<dbReference type="KEGG" id="bun:Bun01g_39500"/>
<dbReference type="GeneID" id="69483927"/>
<organism evidence="12 14">
    <name type="scientific">Bacteroides uniformis</name>
    <dbReference type="NCBI Taxonomy" id="820"/>
    <lineage>
        <taxon>Bacteria</taxon>
        <taxon>Pseudomonadati</taxon>
        <taxon>Bacteroidota</taxon>
        <taxon>Bacteroidia</taxon>
        <taxon>Bacteroidales</taxon>
        <taxon>Bacteroidaceae</taxon>
        <taxon>Bacteroides</taxon>
    </lineage>
</organism>
<dbReference type="Proteomes" id="UP000260874">
    <property type="component" value="Unassembled WGS sequence"/>
</dbReference>
<dbReference type="PANTHER" id="PTHR23416:SF23">
    <property type="entry name" value="ACETYLTRANSFERASE C18B11.09C-RELATED"/>
    <property type="match status" value="1"/>
</dbReference>
<evidence type="ECO:0000313" key="18">
    <source>
        <dbReference type="Proteomes" id="UP000433928"/>
    </source>
</evidence>
<evidence type="ECO:0000256" key="2">
    <source>
        <dbReference type="ARBA" id="ARBA00022679"/>
    </source>
</evidence>
<dbReference type="GO" id="GO:0008374">
    <property type="term" value="F:O-acyltransferase activity"/>
    <property type="evidence" value="ECO:0007669"/>
    <property type="project" value="TreeGrafter"/>
</dbReference>
<geneLocation type="plasmid" evidence="3">
    <name>pBUN2</name>
</geneLocation>
<evidence type="ECO:0000313" key="11">
    <source>
        <dbReference type="EMBL" id="MDC1903627.1"/>
    </source>
</evidence>
<keyword evidence="3" id="KW-0614">Plasmid</keyword>
<evidence type="ECO:0000313" key="14">
    <source>
        <dbReference type="Proteomes" id="UP000260874"/>
    </source>
</evidence>
<dbReference type="GO" id="GO:0005829">
    <property type="term" value="C:cytosol"/>
    <property type="evidence" value="ECO:0007669"/>
    <property type="project" value="TreeGrafter"/>
</dbReference>
<name>A0A3E4PLD2_BACUN</name>
<dbReference type="EMBL" id="WCTL01000017">
    <property type="protein sequence ID" value="KAB4232671.1"/>
    <property type="molecule type" value="Genomic_DNA"/>
</dbReference>
<evidence type="ECO:0000313" key="4">
    <source>
        <dbReference type="EMBL" id="KAB4086682.1"/>
    </source>
</evidence>
<dbReference type="EMBL" id="AP019726">
    <property type="protein sequence ID" value="BBK89580.1"/>
    <property type="molecule type" value="Genomic_DNA"/>
</dbReference>
<dbReference type="Proteomes" id="UP001222603">
    <property type="component" value="Unassembled WGS sequence"/>
</dbReference>
<proteinExistence type="inferred from homology"/>
<dbReference type="Gene3D" id="2.160.10.10">
    <property type="entry name" value="Hexapeptide repeat proteins"/>
    <property type="match status" value="1"/>
</dbReference>
<dbReference type="Proteomes" id="UP000462376">
    <property type="component" value="Unassembled WGS sequence"/>
</dbReference>
<reference evidence="14 15" key="1">
    <citation type="submission" date="2018-08" db="EMBL/GenBank/DDBJ databases">
        <title>A genome reference for cultivated species of the human gut microbiota.</title>
        <authorList>
            <person name="Zou Y."/>
            <person name="Xue W."/>
            <person name="Luo G."/>
        </authorList>
    </citation>
    <scope>NUCLEOTIDE SEQUENCE [LARGE SCALE GENOMIC DNA]</scope>
    <source>
        <strain evidence="13 15">OM07-9</strain>
        <strain evidence="12 14">TF09-22</strain>
    </source>
</reference>
<dbReference type="Proteomes" id="UP000432488">
    <property type="component" value="Unassembled WGS sequence"/>
</dbReference>
<dbReference type="SUPFAM" id="SSF51161">
    <property type="entry name" value="Trimeric LpxA-like enzymes"/>
    <property type="match status" value="1"/>
</dbReference>
<dbReference type="Pfam" id="PF00132">
    <property type="entry name" value="Hexapep"/>
    <property type="match status" value="1"/>
</dbReference>
<keyword evidence="12" id="KW-0012">Acyltransferase</keyword>
<evidence type="ECO:0000313" key="9">
    <source>
        <dbReference type="EMBL" id="MDC1856627.1"/>
    </source>
</evidence>
<reference evidence="17 18" key="2">
    <citation type="journal article" date="2019" name="Nat. Med.">
        <title>A library of human gut bacterial isolates paired with longitudinal multiomics data enables mechanistic microbiome research.</title>
        <authorList>
            <person name="Poyet M."/>
            <person name="Groussin M."/>
            <person name="Gibbons S.M."/>
            <person name="Avila-Pacheco J."/>
            <person name="Jiang X."/>
            <person name="Kearney S.M."/>
            <person name="Perrotta A.R."/>
            <person name="Berdy B."/>
            <person name="Zhao S."/>
            <person name="Lieberman T.D."/>
            <person name="Swanson P.K."/>
            <person name="Smith M."/>
            <person name="Roesemann S."/>
            <person name="Alexander J.E."/>
            <person name="Rich S.A."/>
            <person name="Livny J."/>
            <person name="Vlamakis H."/>
            <person name="Clish C."/>
            <person name="Bullock K."/>
            <person name="Deik A."/>
            <person name="Scott J."/>
            <person name="Pierce K.A."/>
            <person name="Xavier R.J."/>
            <person name="Alm E.J."/>
        </authorList>
    </citation>
    <scope>NUCLEOTIDE SEQUENCE [LARGE SCALE GENOMIC DNA]</scope>
    <source>
        <strain evidence="7 21">BIOML-A11</strain>
        <strain evidence="6 19">BIOML-A21</strain>
        <strain evidence="5 18">BIOML-A27</strain>
        <strain evidence="4 17">BIOML-A42</strain>
        <strain evidence="8 20">BIOML-A5</strain>
    </source>
</reference>
<evidence type="ECO:0000313" key="6">
    <source>
        <dbReference type="EMBL" id="KAB4182324.1"/>
    </source>
</evidence>
<dbReference type="EMBL" id="WCTR01000020">
    <property type="protein sequence ID" value="KAB4208871.1"/>
    <property type="molecule type" value="Genomic_DNA"/>
</dbReference>
<sequence>MSDLSGRTLFKRIKPLIKVFVIVDSYLPRKLNNFLFVSLRGIGGKVGIVIRYILVKNLAKKCGDNVVIKENVYISNIEKLELGDNISIHPMCYFECSGGLMIGNNVSIAHSSSILTSTHTYSDFNLPIKYNEILKKTVVIHDDVWIGCGVRILCGVHIDTRCIIGANSLVNKSVDSFSIYGGVPAKKIKSFQ</sequence>
<evidence type="ECO:0000313" key="20">
    <source>
        <dbReference type="Proteomes" id="UP000462376"/>
    </source>
</evidence>
<dbReference type="Proteomes" id="UP001214113">
    <property type="component" value="Unassembled WGS sequence"/>
</dbReference>
<evidence type="ECO:0000313" key="3">
    <source>
        <dbReference type="EMBL" id="BBK89580.1"/>
    </source>
</evidence>
<dbReference type="Proteomes" id="UP000261295">
    <property type="component" value="Unassembled WGS sequence"/>
</dbReference>
<dbReference type="InterPro" id="IPR011004">
    <property type="entry name" value="Trimer_LpxA-like_sf"/>
</dbReference>
<dbReference type="EMBL" id="QSTL01000017">
    <property type="protein sequence ID" value="RGM53268.1"/>
    <property type="molecule type" value="Genomic_DNA"/>
</dbReference>
<dbReference type="EMBL" id="JAQNSB010000032">
    <property type="protein sequence ID" value="MDC1856627.1"/>
    <property type="molecule type" value="Genomic_DNA"/>
</dbReference>
<evidence type="ECO:0000313" key="8">
    <source>
        <dbReference type="EMBL" id="KAB4232671.1"/>
    </source>
</evidence>
<accession>A0A3E4PLD2</accession>
<dbReference type="InterPro" id="IPR001451">
    <property type="entry name" value="Hexapep"/>
</dbReference>
<reference evidence="3 16" key="3">
    <citation type="submission" date="2019-06" db="EMBL/GenBank/DDBJ databases">
        <title>Complete genome sequence of Bacteroides uniformis NBRC 113350.</title>
        <authorList>
            <person name="Miura T."/>
            <person name="Furukawa M."/>
            <person name="Shimamura M."/>
            <person name="Ohyama Y."/>
            <person name="Yamazoe A."/>
            <person name="Kawasaki H."/>
        </authorList>
    </citation>
    <scope>NUCLEOTIDE SEQUENCE [LARGE SCALE GENOMIC DNA]</scope>
    <source>
        <strain evidence="3 16">NBRC 113350</strain>
        <plasmid evidence="3">pBUN2</plasmid>
        <plasmid evidence="16">pbun2 dna</plasmid>
    </source>
</reference>
<reference evidence="9" key="4">
    <citation type="submission" date="2022-10" db="EMBL/GenBank/DDBJ databases">
        <title>Human gut microbiome strain richness.</title>
        <authorList>
            <person name="Chen-Liaw A."/>
        </authorList>
    </citation>
    <scope>NUCLEOTIDE SEQUENCE</scope>
    <source>
        <strain evidence="11">1001713st1_F9_1001713B170221_170320</strain>
        <strain evidence="10">1001713st2_A4_1001713B170214_170313</strain>
        <strain evidence="9">BSD2780061687st1_G10_BSD2780061687b_171204</strain>
    </source>
</reference>
<evidence type="ECO:0000313" key="13">
    <source>
        <dbReference type="EMBL" id="RGM53268.1"/>
    </source>
</evidence>
<comment type="similarity">
    <text evidence="1">Belongs to the transferase hexapeptide repeat family.</text>
</comment>
<dbReference type="Proteomes" id="UP000320533">
    <property type="component" value="Plasmid pBUN2"/>
</dbReference>
<dbReference type="EMBL" id="WCUV01000023">
    <property type="protein sequence ID" value="KAB4086682.1"/>
    <property type="molecule type" value="Genomic_DNA"/>
</dbReference>
<geneLocation type="plasmid" evidence="16">
    <name>pbun2 dna</name>
</geneLocation>
<dbReference type="Proteomes" id="UP001213309">
    <property type="component" value="Unassembled WGS sequence"/>
</dbReference>
<dbReference type="EMBL" id="JAQNSI010000660">
    <property type="protein sequence ID" value="MDC1903627.1"/>
    <property type="molecule type" value="Genomic_DNA"/>
</dbReference>